<evidence type="ECO:0000313" key="3">
    <source>
        <dbReference type="Proteomes" id="UP001501195"/>
    </source>
</evidence>
<dbReference type="RefSeq" id="WP_345714075.1">
    <property type="nucleotide sequence ID" value="NZ_BAABIL010000727.1"/>
</dbReference>
<organism evidence="2 3">
    <name type="scientific">Kineococcus glutinatus</name>
    <dbReference type="NCBI Taxonomy" id="1070872"/>
    <lineage>
        <taxon>Bacteria</taxon>
        <taxon>Bacillati</taxon>
        <taxon>Actinomycetota</taxon>
        <taxon>Actinomycetes</taxon>
        <taxon>Kineosporiales</taxon>
        <taxon>Kineosporiaceae</taxon>
        <taxon>Kineococcus</taxon>
    </lineage>
</organism>
<dbReference type="EMBL" id="BAABIL010000727">
    <property type="protein sequence ID" value="GAA4661581.1"/>
    <property type="molecule type" value="Genomic_DNA"/>
</dbReference>
<evidence type="ECO:0000313" key="2">
    <source>
        <dbReference type="EMBL" id="GAA4661581.1"/>
    </source>
</evidence>
<keyword evidence="3" id="KW-1185">Reference proteome</keyword>
<dbReference type="Proteomes" id="UP001501195">
    <property type="component" value="Unassembled WGS sequence"/>
</dbReference>
<dbReference type="PANTHER" id="PTHR39426">
    <property type="entry name" value="HOMOLOGY TO DEATH-ON-CURING PROTEIN OF PHAGE P1"/>
    <property type="match status" value="1"/>
</dbReference>
<dbReference type="InterPro" id="IPR006440">
    <property type="entry name" value="Doc"/>
</dbReference>
<dbReference type="SUPFAM" id="SSF140931">
    <property type="entry name" value="Fic-like"/>
    <property type="match status" value="1"/>
</dbReference>
<dbReference type="Gene3D" id="1.20.120.1870">
    <property type="entry name" value="Fic/DOC protein, Fido domain"/>
    <property type="match status" value="1"/>
</dbReference>
<dbReference type="NCBIfam" id="TIGR01550">
    <property type="entry name" value="DOC_P1"/>
    <property type="match status" value="1"/>
</dbReference>
<sequence length="138" mass="14327">MTPAPPPPAEGPTDPDLLDVDDLVQIAQGVVPGVLVRDAGLLASAAARPRTTVLGQDAYPTFAHKAAALLHSLVRNHCLIDGNKRLAWSATRVLCLLNGVDIAYDVDEAEQLVLAAARGELDVDALAASIAEHLVPAG</sequence>
<reference evidence="3" key="1">
    <citation type="journal article" date="2019" name="Int. J. Syst. Evol. Microbiol.">
        <title>The Global Catalogue of Microorganisms (GCM) 10K type strain sequencing project: providing services to taxonomists for standard genome sequencing and annotation.</title>
        <authorList>
            <consortium name="The Broad Institute Genomics Platform"/>
            <consortium name="The Broad Institute Genome Sequencing Center for Infectious Disease"/>
            <person name="Wu L."/>
            <person name="Ma J."/>
        </authorList>
    </citation>
    <scope>NUCLEOTIDE SEQUENCE [LARGE SCALE GENOMIC DNA]</scope>
    <source>
        <strain evidence="3">JCM 18126</strain>
    </source>
</reference>
<comment type="caution">
    <text evidence="2">The sequence shown here is derived from an EMBL/GenBank/DDBJ whole genome shotgun (WGS) entry which is preliminary data.</text>
</comment>
<gene>
    <name evidence="2" type="ORF">GCM10023225_34400</name>
</gene>
<dbReference type="InterPro" id="IPR036597">
    <property type="entry name" value="Fido-like_dom_sf"/>
</dbReference>
<dbReference type="InterPro" id="IPR053737">
    <property type="entry name" value="Type_II_TA_Toxin"/>
</dbReference>
<accession>A0ABP8VE52</accession>
<dbReference type="PROSITE" id="PS51459">
    <property type="entry name" value="FIDO"/>
    <property type="match status" value="1"/>
</dbReference>
<evidence type="ECO:0000259" key="1">
    <source>
        <dbReference type="PROSITE" id="PS51459"/>
    </source>
</evidence>
<name>A0ABP8VE52_9ACTN</name>
<protein>
    <submittedName>
        <fullName evidence="2">Type II toxin-antitoxin system death-on-curing family toxin</fullName>
    </submittedName>
</protein>
<dbReference type="PANTHER" id="PTHR39426:SF1">
    <property type="entry name" value="HOMOLOGY TO DEATH-ON-CURING PROTEIN OF PHAGE P1"/>
    <property type="match status" value="1"/>
</dbReference>
<dbReference type="InterPro" id="IPR003812">
    <property type="entry name" value="Fido"/>
</dbReference>
<feature type="domain" description="Fido" evidence="1">
    <location>
        <begin position="18"/>
        <end position="132"/>
    </location>
</feature>
<dbReference type="Pfam" id="PF02661">
    <property type="entry name" value="Fic"/>
    <property type="match status" value="1"/>
</dbReference>
<proteinExistence type="predicted"/>